<dbReference type="InterPro" id="IPR021747">
    <property type="entry name" value="DUF3313"/>
</dbReference>
<dbReference type="AlphaFoldDB" id="A0AAD0RMQ4"/>
<organism evidence="1 2">
    <name type="scientific">Chromobacterium rhizoryzae</name>
    <dbReference type="NCBI Taxonomy" id="1778675"/>
    <lineage>
        <taxon>Bacteria</taxon>
        <taxon>Pseudomonadati</taxon>
        <taxon>Pseudomonadota</taxon>
        <taxon>Betaproteobacteria</taxon>
        <taxon>Neisseriales</taxon>
        <taxon>Chromobacteriaceae</taxon>
        <taxon>Chromobacterium</taxon>
    </lineage>
</organism>
<sequence>MDCLNDASLFMKPFFNLGCALVAWTALARLAAVRQTDRDLWRLPMAAFRQGRHAQQLTYLQSPAALNDYHALIVEPLLLLNRQQDGGWQLLQAAEQEIVNQILRRQVAALLQAWPIALTDVATPGVLRLRIAVAARQSRIAQDSQPLSSSHVALQLPCMASNIEPYLQLVSSVSQLEDAMGRGVVAGGVTMQSQAEAEASDEDDGWRQLLIQDWSPLLRQQLTPTARHGAASPAQ</sequence>
<name>A0AAD0RMQ4_9NEIS</name>
<dbReference type="Proteomes" id="UP000259465">
    <property type="component" value="Chromosome"/>
</dbReference>
<protein>
    <submittedName>
        <fullName evidence="1">DUF3313 family protein</fullName>
    </submittedName>
</protein>
<dbReference type="EMBL" id="CP031968">
    <property type="protein sequence ID" value="AXT45290.1"/>
    <property type="molecule type" value="Genomic_DNA"/>
</dbReference>
<gene>
    <name evidence="1" type="ORF">D1345_03400</name>
</gene>
<accession>A0AAD0RMQ4</accession>
<evidence type="ECO:0000313" key="1">
    <source>
        <dbReference type="EMBL" id="AXT45290.1"/>
    </source>
</evidence>
<dbReference type="Pfam" id="PF11769">
    <property type="entry name" value="DUF3313"/>
    <property type="match status" value="1"/>
</dbReference>
<proteinExistence type="predicted"/>
<dbReference type="KEGG" id="crz:D1345_03400"/>
<evidence type="ECO:0000313" key="2">
    <source>
        <dbReference type="Proteomes" id="UP000259465"/>
    </source>
</evidence>
<keyword evidence="2" id="KW-1185">Reference proteome</keyword>
<reference evidence="1 2" key="1">
    <citation type="submission" date="2018-08" db="EMBL/GenBank/DDBJ databases">
        <title>Complete genome sequence of JP2-74.</title>
        <authorList>
            <person name="Wu L."/>
        </authorList>
    </citation>
    <scope>NUCLEOTIDE SEQUENCE [LARGE SCALE GENOMIC DNA]</scope>
    <source>
        <strain evidence="1 2">JP2-74</strain>
    </source>
</reference>